<evidence type="ECO:0000313" key="8">
    <source>
        <dbReference type="EMBL" id="KGJ51662.1"/>
    </source>
</evidence>
<dbReference type="InterPro" id="IPR036634">
    <property type="entry name" value="PRD_sf"/>
</dbReference>
<organism evidence="8 9">
    <name type="scientific">Clostridium innocuum</name>
    <dbReference type="NCBI Taxonomy" id="1522"/>
    <lineage>
        <taxon>Bacteria</taxon>
        <taxon>Bacillati</taxon>
        <taxon>Bacillota</taxon>
        <taxon>Clostridia</taxon>
        <taxon>Eubacteriales</taxon>
        <taxon>Clostridiaceae</taxon>
        <taxon>Clostridium</taxon>
    </lineage>
</organism>
<feature type="domain" description="PTS EIIA type-2" evidence="6">
    <location>
        <begin position="497"/>
        <end position="636"/>
    </location>
</feature>
<dbReference type="PANTHER" id="PTHR30185:SF12">
    <property type="entry name" value="TRANSCRIPTIONAL REGULATOR MANR"/>
    <property type="match status" value="1"/>
</dbReference>
<dbReference type="SUPFAM" id="SSF55804">
    <property type="entry name" value="Phoshotransferase/anion transport protein"/>
    <property type="match status" value="1"/>
</dbReference>
<dbReference type="Pfam" id="PF05043">
    <property type="entry name" value="Mga"/>
    <property type="match status" value="1"/>
</dbReference>
<keyword evidence="4" id="KW-0804">Transcription</keyword>
<evidence type="ECO:0000256" key="3">
    <source>
        <dbReference type="ARBA" id="ARBA00023159"/>
    </source>
</evidence>
<dbReference type="AlphaFoldDB" id="A0A099I322"/>
<evidence type="ECO:0000256" key="2">
    <source>
        <dbReference type="ARBA" id="ARBA00023015"/>
    </source>
</evidence>
<accession>A0A099I322</accession>
<dbReference type="SUPFAM" id="SSF63520">
    <property type="entry name" value="PTS-regulatory domain, PRD"/>
    <property type="match status" value="2"/>
</dbReference>
<dbReference type="EMBL" id="JQIF01000104">
    <property type="protein sequence ID" value="KGJ51662.1"/>
    <property type="molecule type" value="Genomic_DNA"/>
</dbReference>
<proteinExistence type="predicted"/>
<keyword evidence="5" id="KW-0175">Coiled coil</keyword>
<dbReference type="InterPro" id="IPR036388">
    <property type="entry name" value="WH-like_DNA-bd_sf"/>
</dbReference>
<dbReference type="InterPro" id="IPR007737">
    <property type="entry name" value="Mga_HTH"/>
</dbReference>
<feature type="domain" description="PRD" evidence="7">
    <location>
        <begin position="173"/>
        <end position="277"/>
    </location>
</feature>
<evidence type="ECO:0000256" key="1">
    <source>
        <dbReference type="ARBA" id="ARBA00022737"/>
    </source>
</evidence>
<keyword evidence="3" id="KW-0010">Activator</keyword>
<keyword evidence="1" id="KW-0677">Repeat</keyword>
<reference evidence="8 9" key="1">
    <citation type="submission" date="2014-08" db="EMBL/GenBank/DDBJ databases">
        <title>Clostridium innocuum, an unnegligible vancomycin-resistant pathogen causing extra-intestinal infections.</title>
        <authorList>
            <person name="Feng Y."/>
            <person name="Chiu C.-H."/>
        </authorList>
    </citation>
    <scope>NUCLEOTIDE SEQUENCE [LARGE SCALE GENOMIC DNA]</scope>
    <source>
        <strain evidence="8 9">AN88</strain>
    </source>
</reference>
<keyword evidence="2" id="KW-0805">Transcription regulation</keyword>
<dbReference type="InterPro" id="IPR002178">
    <property type="entry name" value="PTS_EIIA_type-2_dom"/>
</dbReference>
<dbReference type="InterPro" id="IPR011608">
    <property type="entry name" value="PRD"/>
</dbReference>
<dbReference type="Pfam" id="PF00359">
    <property type="entry name" value="PTS_EIIA_2"/>
    <property type="match status" value="1"/>
</dbReference>
<dbReference type="Proteomes" id="UP000030008">
    <property type="component" value="Unassembled WGS sequence"/>
</dbReference>
<evidence type="ECO:0000256" key="4">
    <source>
        <dbReference type="ARBA" id="ARBA00023163"/>
    </source>
</evidence>
<sequence>MKQKNKELLRALFDLQPANTNLLANHLNVSVRSIKNYVREINEEYPEAIHSSREGYRLDMELAKSILDETADHIPQTSEERVIYILNQLINHHQEEAIDIYDLCDELFISLSTIKNELQKVKRRLAKYDLELVSQKDQISIKGLEKNKRKLLSTLLYNESNVNFVNLKSLQNSFLDIDIPYIKNTVLQIFEDYHYFINDYSLINLVLHITIAIDRIRKNNINTTSIDQQPAVHLHEYELAEKVAGHLEEHFHITYSKAEIYEMTLLIISRATTIDYKSINAANLEDFIGKDCLDLVKELILDINSFYYIDLSEQEFLIRFALHIKNLLVRSKNNYFSKNPLADGIKTSCPLIYDISVSLAATIKDKTGISINDDEIAYIAFHLGSALEAQKSLTEKITVALYCPSYYDMSLKVTDVIKRYYSDELLITNILTDESDFDKIKDTNLIITTIPVSVITSIPMIQISIFLNQKDRQLLNEKIETIRKLKKRSVFEGYLKELLLPDFFEVLKSGFSTEKECITYMVNKLIAHGYVDDEFENEIISRENMSSTAFGSFAIPHAMKMHAKKTGMNIVISETPISWNQQDVYLVLMLCFNKSDRYIFNEIFDPITMILSTPENVKKLCGCQSYEDFISTMSDLLQ</sequence>
<comment type="caution">
    <text evidence="8">The sequence shown here is derived from an EMBL/GenBank/DDBJ whole genome shotgun (WGS) entry which is preliminary data.</text>
</comment>
<feature type="domain" description="PRD" evidence="7">
    <location>
        <begin position="287"/>
        <end position="393"/>
    </location>
</feature>
<dbReference type="Gene3D" id="1.10.10.10">
    <property type="entry name" value="Winged helix-like DNA-binding domain superfamily/Winged helix DNA-binding domain"/>
    <property type="match status" value="2"/>
</dbReference>
<evidence type="ECO:0000259" key="7">
    <source>
        <dbReference type="PROSITE" id="PS51372"/>
    </source>
</evidence>
<dbReference type="Pfam" id="PF00874">
    <property type="entry name" value="PRD"/>
    <property type="match status" value="2"/>
</dbReference>
<evidence type="ECO:0000259" key="6">
    <source>
        <dbReference type="PROSITE" id="PS51094"/>
    </source>
</evidence>
<dbReference type="Gene3D" id="1.10.1790.10">
    <property type="entry name" value="PRD domain"/>
    <property type="match status" value="2"/>
</dbReference>
<name>A0A099I322_CLOIN</name>
<dbReference type="PANTHER" id="PTHR30185">
    <property type="entry name" value="CRYPTIC BETA-GLUCOSIDE BGL OPERON ANTITERMINATOR"/>
    <property type="match status" value="1"/>
</dbReference>
<dbReference type="CDD" id="cd00211">
    <property type="entry name" value="PTS_IIA_fru"/>
    <property type="match status" value="1"/>
</dbReference>
<protein>
    <submittedName>
        <fullName evidence="8">Antitermination protein BlgG</fullName>
    </submittedName>
</protein>
<evidence type="ECO:0000313" key="9">
    <source>
        <dbReference type="Proteomes" id="UP000030008"/>
    </source>
</evidence>
<dbReference type="RefSeq" id="WP_044907538.1">
    <property type="nucleotide sequence ID" value="NZ_JQIF01000104.1"/>
</dbReference>
<evidence type="ECO:0000256" key="5">
    <source>
        <dbReference type="SAM" id="Coils"/>
    </source>
</evidence>
<dbReference type="GO" id="GO:0006355">
    <property type="term" value="P:regulation of DNA-templated transcription"/>
    <property type="evidence" value="ECO:0007669"/>
    <property type="project" value="InterPro"/>
</dbReference>
<dbReference type="PROSITE" id="PS51372">
    <property type="entry name" value="PRD_2"/>
    <property type="match status" value="2"/>
</dbReference>
<gene>
    <name evidence="8" type="ORF">CIAN88_19415</name>
</gene>
<dbReference type="Gene3D" id="3.40.930.10">
    <property type="entry name" value="Mannitol-specific EII, Chain A"/>
    <property type="match status" value="1"/>
</dbReference>
<dbReference type="InterPro" id="IPR016152">
    <property type="entry name" value="PTrfase/Anion_transptr"/>
</dbReference>
<dbReference type="PROSITE" id="PS51094">
    <property type="entry name" value="PTS_EIIA_TYPE_2"/>
    <property type="match status" value="1"/>
</dbReference>
<feature type="coiled-coil region" evidence="5">
    <location>
        <begin position="111"/>
        <end position="138"/>
    </location>
</feature>
<dbReference type="InterPro" id="IPR050661">
    <property type="entry name" value="BglG_antiterminators"/>
</dbReference>